<evidence type="ECO:0000313" key="4">
    <source>
        <dbReference type="Proteomes" id="UP000261620"/>
    </source>
</evidence>
<organism evidence="3 4">
    <name type="scientific">Mola mola</name>
    <name type="common">Ocean sunfish</name>
    <name type="synonym">Tetraodon mola</name>
    <dbReference type="NCBI Taxonomy" id="94237"/>
    <lineage>
        <taxon>Eukaryota</taxon>
        <taxon>Metazoa</taxon>
        <taxon>Chordata</taxon>
        <taxon>Craniata</taxon>
        <taxon>Vertebrata</taxon>
        <taxon>Euteleostomi</taxon>
        <taxon>Actinopterygii</taxon>
        <taxon>Neopterygii</taxon>
        <taxon>Teleostei</taxon>
        <taxon>Neoteleostei</taxon>
        <taxon>Acanthomorphata</taxon>
        <taxon>Eupercaria</taxon>
        <taxon>Tetraodontiformes</taxon>
        <taxon>Molidae</taxon>
        <taxon>Mola</taxon>
    </lineage>
</organism>
<dbReference type="GO" id="GO:0005737">
    <property type="term" value="C:cytoplasm"/>
    <property type="evidence" value="ECO:0007669"/>
    <property type="project" value="TreeGrafter"/>
</dbReference>
<feature type="domain" description="Ribosomal protein eL8/eL30/eS12/Gadd45" evidence="2">
    <location>
        <begin position="22"/>
        <end position="106"/>
    </location>
</feature>
<protein>
    <recommendedName>
        <fullName evidence="2">Ribosomal protein eL8/eL30/eS12/Gadd45 domain-containing protein</fullName>
    </recommendedName>
</protein>
<dbReference type="Pfam" id="PF01248">
    <property type="entry name" value="Ribosomal_L7Ae"/>
    <property type="match status" value="1"/>
</dbReference>
<dbReference type="AlphaFoldDB" id="A0A3Q3W1K8"/>
<dbReference type="SUPFAM" id="SSF55315">
    <property type="entry name" value="L30e-like"/>
    <property type="match status" value="1"/>
</dbReference>
<dbReference type="GO" id="GO:0005634">
    <property type="term" value="C:nucleus"/>
    <property type="evidence" value="ECO:0007669"/>
    <property type="project" value="InterPro"/>
</dbReference>
<dbReference type="PANTHER" id="PTHR10411">
    <property type="entry name" value="GROWTH ARREST AND DNA DAMAGE-INDUCIBLE PROTEIN GADD45"/>
    <property type="match status" value="1"/>
</dbReference>
<evidence type="ECO:0000259" key="2">
    <source>
        <dbReference type="Pfam" id="PF01248"/>
    </source>
</evidence>
<reference evidence="3" key="1">
    <citation type="submission" date="2025-08" db="UniProtKB">
        <authorList>
            <consortium name="Ensembl"/>
        </authorList>
    </citation>
    <scope>IDENTIFICATION</scope>
</reference>
<dbReference type="InterPro" id="IPR024824">
    <property type="entry name" value="GADD45"/>
</dbReference>
<dbReference type="GO" id="GO:0051726">
    <property type="term" value="P:regulation of cell cycle"/>
    <property type="evidence" value="ECO:0007669"/>
    <property type="project" value="InterPro"/>
</dbReference>
<evidence type="ECO:0000256" key="1">
    <source>
        <dbReference type="ARBA" id="ARBA00007361"/>
    </source>
</evidence>
<name>A0A3Q3W1K8_MOLML</name>
<dbReference type="PANTHER" id="PTHR10411:SF5">
    <property type="entry name" value="GROWTH ARREST AND DNA DAMAGE-INDUCIBLE PROTEIN GADD45 BETA"/>
    <property type="match status" value="1"/>
</dbReference>
<dbReference type="Gene3D" id="3.30.1330.30">
    <property type="match status" value="1"/>
</dbReference>
<reference evidence="3" key="2">
    <citation type="submission" date="2025-09" db="UniProtKB">
        <authorList>
            <consortium name="Ensembl"/>
        </authorList>
    </citation>
    <scope>IDENTIFICATION</scope>
</reference>
<comment type="similarity">
    <text evidence="1">Belongs to the GADD45 family.</text>
</comment>
<dbReference type="Proteomes" id="UP000261620">
    <property type="component" value="Unplaced"/>
</dbReference>
<dbReference type="Ensembl" id="ENSMMOT00000010100.1">
    <property type="protein sequence ID" value="ENSMMOP00000009926.1"/>
    <property type="gene ID" value="ENSMMOG00000007683.1"/>
</dbReference>
<accession>A0A3Q3W1K8</accession>
<sequence>MTLEELVRSSSTDKKMDAASRALEQLLVAAQRQDCVTMGVYESAKLMNVDPDSVVLCVLATDEEDEGDIALQIHFTLLQAFCCDYDVNILRVSGLRRLSRSAHRELHFHCVNSDCSDPNKDGRLPVLVTWCGQGEGRHSDEVQIRAELWRTDTDKGQLNIPRYANLTCCLFPECCRLNQRLRSSPLQNKPVLFFVSALTERMLRADWSVPIETGSPSR</sequence>
<dbReference type="STRING" id="94237.ENSMMOP00000009926"/>
<proteinExistence type="inferred from homology"/>
<dbReference type="InterPro" id="IPR029064">
    <property type="entry name" value="Ribosomal_eL30-like_sf"/>
</dbReference>
<evidence type="ECO:0000313" key="3">
    <source>
        <dbReference type="Ensembl" id="ENSMMOP00000009926.1"/>
    </source>
</evidence>
<keyword evidence="4" id="KW-1185">Reference proteome</keyword>
<dbReference type="InterPro" id="IPR004038">
    <property type="entry name" value="Ribosomal_eL8/eL30/eS12/Gad45"/>
</dbReference>